<protein>
    <submittedName>
        <fullName evidence="1">Uncharacterized protein</fullName>
    </submittedName>
</protein>
<evidence type="ECO:0000313" key="2">
    <source>
        <dbReference type="Proteomes" id="UP000308600"/>
    </source>
</evidence>
<evidence type="ECO:0000313" key="1">
    <source>
        <dbReference type="EMBL" id="TFK72565.1"/>
    </source>
</evidence>
<gene>
    <name evidence="1" type="ORF">BDN72DRAFT_836131</name>
</gene>
<keyword evidence="2" id="KW-1185">Reference proteome</keyword>
<dbReference type="Proteomes" id="UP000308600">
    <property type="component" value="Unassembled WGS sequence"/>
</dbReference>
<name>A0ACD3B3A1_9AGAR</name>
<sequence>MSFAALWSRRLLARVLSTVLCAVLVVLHPFSKYGGSSAFLALALKELVFSVQDNLAQQLEATILHLAGGLAAIGISFLAKYLATVAGTTTVDARSILAIFLMSISFLAGWLKSRLPRLTLSMRIACFISIWLLTTDTDQREPFAKQAKPYLWIILTPAITSLFASLVVLRWSSPQFACDLAAAFSELHSCLVHNLSDTFFQKDLEAGPSLKDSSIREELMGRTISLSTIYRQTAFDLRIGRINMKLIKPLIGIAEHLRRELSWGMSIPRHDFEGTALEATAVQTFHDPAFELGHAILDSMRAVEKVVLGCFVHTIFPRSVESEKAALFAAKRRLAAALSTVRLELKKFCDEWDTAADSPVDVPRNIFDLCLFMISLLQMARELQYALEICIDAIAAFEQSSLRLWYPRLTLAWLGMTPSTITLDERGSFLDEITPEMRTALTKEEALQAVAERGYTTLRCENTKLALEGRVLSLAWLCSLAYYAWNCPRVLRGRLEISRTLKATQHSPHLHHAFKNAAGVAFLSIPAFLPVNSPAQRWFAEYFGQWMLISYVWVLETNSGATWRVAYLRLSGTILGACYACIVSYLFQTNPYGLVSAIALAEIPISWVVINTKVPSLGVVTSVSMPPILFTPYFAEGPHPSPMVLASLRGGMIALGLVAALLMNSILYPRHCRVLFLDSTYHTIGYLSQLYMSLSRDLFHPHQNSSMIEKQRILKLEYAVRKALHRMSMLLSTMGDEISLVPKPIQRYHDIIIILSRLLDTFIGLRKVRENIPRKETVDAVAPQRREMISTVCISLFAAEQVFRGRQPLPQFLPSLHGALETLKRDIQDRIHQARVEEAGSLGLPLLYALAEIDAMTDMVDTVEQLLTVGRQLFGTSTWLQQTSLDLTITMSLHEDTGGRLRGL</sequence>
<accession>A0ACD3B3A1</accession>
<proteinExistence type="predicted"/>
<reference evidence="1 2" key="1">
    <citation type="journal article" date="2019" name="Nat. Ecol. Evol.">
        <title>Megaphylogeny resolves global patterns of mushroom evolution.</title>
        <authorList>
            <person name="Varga T."/>
            <person name="Krizsan K."/>
            <person name="Foldi C."/>
            <person name="Dima B."/>
            <person name="Sanchez-Garcia M."/>
            <person name="Sanchez-Ramirez S."/>
            <person name="Szollosi G.J."/>
            <person name="Szarkandi J.G."/>
            <person name="Papp V."/>
            <person name="Albert L."/>
            <person name="Andreopoulos W."/>
            <person name="Angelini C."/>
            <person name="Antonin V."/>
            <person name="Barry K.W."/>
            <person name="Bougher N.L."/>
            <person name="Buchanan P."/>
            <person name="Buyck B."/>
            <person name="Bense V."/>
            <person name="Catcheside P."/>
            <person name="Chovatia M."/>
            <person name="Cooper J."/>
            <person name="Damon W."/>
            <person name="Desjardin D."/>
            <person name="Finy P."/>
            <person name="Geml J."/>
            <person name="Haridas S."/>
            <person name="Hughes K."/>
            <person name="Justo A."/>
            <person name="Karasinski D."/>
            <person name="Kautmanova I."/>
            <person name="Kiss B."/>
            <person name="Kocsube S."/>
            <person name="Kotiranta H."/>
            <person name="LaButti K.M."/>
            <person name="Lechner B.E."/>
            <person name="Liimatainen K."/>
            <person name="Lipzen A."/>
            <person name="Lukacs Z."/>
            <person name="Mihaltcheva S."/>
            <person name="Morgado L.N."/>
            <person name="Niskanen T."/>
            <person name="Noordeloos M.E."/>
            <person name="Ohm R.A."/>
            <person name="Ortiz-Santana B."/>
            <person name="Ovrebo C."/>
            <person name="Racz N."/>
            <person name="Riley R."/>
            <person name="Savchenko A."/>
            <person name="Shiryaev A."/>
            <person name="Soop K."/>
            <person name="Spirin V."/>
            <person name="Szebenyi C."/>
            <person name="Tomsovsky M."/>
            <person name="Tulloss R.E."/>
            <person name="Uehling J."/>
            <person name="Grigoriev I.V."/>
            <person name="Vagvolgyi C."/>
            <person name="Papp T."/>
            <person name="Martin F.M."/>
            <person name="Miettinen O."/>
            <person name="Hibbett D.S."/>
            <person name="Nagy L.G."/>
        </authorList>
    </citation>
    <scope>NUCLEOTIDE SEQUENCE [LARGE SCALE GENOMIC DNA]</scope>
    <source>
        <strain evidence="1 2">NL-1719</strain>
    </source>
</reference>
<organism evidence="1 2">
    <name type="scientific">Pluteus cervinus</name>
    <dbReference type="NCBI Taxonomy" id="181527"/>
    <lineage>
        <taxon>Eukaryota</taxon>
        <taxon>Fungi</taxon>
        <taxon>Dikarya</taxon>
        <taxon>Basidiomycota</taxon>
        <taxon>Agaricomycotina</taxon>
        <taxon>Agaricomycetes</taxon>
        <taxon>Agaricomycetidae</taxon>
        <taxon>Agaricales</taxon>
        <taxon>Pluteineae</taxon>
        <taxon>Pluteaceae</taxon>
        <taxon>Pluteus</taxon>
    </lineage>
</organism>
<dbReference type="EMBL" id="ML208284">
    <property type="protein sequence ID" value="TFK72565.1"/>
    <property type="molecule type" value="Genomic_DNA"/>
</dbReference>